<proteinExistence type="predicted"/>
<evidence type="ECO:0000256" key="1">
    <source>
        <dbReference type="SAM" id="Phobius"/>
    </source>
</evidence>
<feature type="transmembrane region" description="Helical" evidence="1">
    <location>
        <begin position="38"/>
        <end position="56"/>
    </location>
</feature>
<keyword evidence="1" id="KW-0812">Transmembrane</keyword>
<dbReference type="RefSeq" id="YP_009002696.1">
    <property type="nucleotide sequence ID" value="NC_023498.1"/>
</dbReference>
<organism evidence="2 3">
    <name type="scientific">Mycobacterium phage Validus</name>
    <dbReference type="NCBI Taxonomy" id="1414747"/>
    <lineage>
        <taxon>Viruses</taxon>
        <taxon>Duplodnaviria</taxon>
        <taxon>Heunggongvirae</taxon>
        <taxon>Uroviricota</taxon>
        <taxon>Caudoviricetes</taxon>
        <taxon>Weiservirinae</taxon>
        <taxon>Anayavirus</taxon>
        <taxon>Anayavirus validus</taxon>
    </lineage>
</organism>
<feature type="transmembrane region" description="Helical" evidence="1">
    <location>
        <begin position="6"/>
        <end position="26"/>
    </location>
</feature>
<feature type="transmembrane region" description="Helical" evidence="1">
    <location>
        <begin position="181"/>
        <end position="201"/>
    </location>
</feature>
<name>V5UPW4_9CAUD</name>
<feature type="transmembrane region" description="Helical" evidence="1">
    <location>
        <begin position="148"/>
        <end position="169"/>
    </location>
</feature>
<keyword evidence="1" id="KW-0472">Membrane</keyword>
<evidence type="ECO:0000313" key="2">
    <source>
        <dbReference type="EMBL" id="AHB79576.1"/>
    </source>
</evidence>
<feature type="transmembrane region" description="Helical" evidence="1">
    <location>
        <begin position="107"/>
        <end position="128"/>
    </location>
</feature>
<reference evidence="2 3" key="1">
    <citation type="submission" date="2013-09" db="EMBL/GenBank/DDBJ databases">
        <authorList>
            <person name="Alapati N."/>
            <person name="Amjadi S."/>
            <person name="Brashears C.B."/>
            <person name="Briell V.C."/>
            <person name="Cody B.J."/>
            <person name="Durham R.J."/>
            <person name="Griffin A.K."/>
            <person name="Henderson M.S."/>
            <person name="Interrante E.J."/>
            <person name="Killingsworth B.W."/>
            <person name="Kolar C.R."/>
            <person name="Lee T."/>
            <person name="Mundhenk S.E."/>
            <person name="Myers M.E."/>
            <person name="Olaniyan O.M."/>
            <person name="Orlando C.M."/>
            <person name="Peterson C.E."/>
            <person name="Riley B.C."/>
            <person name="Sawyer L.E."/>
            <person name="Simitzi N.J."/>
            <person name="St Cyr M.K."/>
            <person name="White R.K."/>
            <person name="Wu H."/>
            <person name="Adair T.L."/>
            <person name="Gibbon B.C."/>
            <person name="Buck G.A."/>
            <person name="Campbell R."/>
            <person name="Carvalho M.R."/>
            <person name="Duckworth R.A."/>
            <person name="Dunn T."/>
            <person name="Halpern C."/>
            <person name="Johnson A."/>
            <person name="Kiflezghi M.G."/>
            <person name="Lee V."/>
            <person name="Loviza R.A."/>
            <person name="Serrano M.G."/>
            <person name="Shah Z.V."/>
            <person name="Sharma K."/>
            <person name="Voegtly L.J."/>
            <person name="Walstead R."/>
            <person name="Wang Y.P."/>
            <person name="Bradley K.W."/>
            <person name="Clarke D.Q."/>
            <person name="Barker L.P."/>
            <person name="Bailey C."/>
            <person name="Asai D.J."/>
            <person name="Bowman C.A."/>
            <person name="Russell D.A."/>
            <person name="Pope W.H."/>
            <person name="Jacobs-Sera D."/>
            <person name="Hendrix R.W."/>
            <person name="Hatfull G.F."/>
        </authorList>
    </citation>
    <scope>NUCLEOTIDE SEQUENCE [LARGE SCALE GENOMIC DNA]</scope>
</reference>
<sequence>MLETFNIALRSAVLILMAGVVHYRRLSWSMPVPYERGITLFLALQAVGLWLSGPLPTFGLCGLLHQLTGVEALDDLLGPLFYVLSFAVLAVNMLYRVADDDADGARLAWWAVLVPTLGVSVPVMLWSFSQASGDASVLLNVHPEAVLRIYQCASFGAVGWLSFVAYLALRIIATDHAQRQVARDWQITLHVGITGAALGVADALTPGVGLGRLTWWGTAAVGAATALIAARSWHRQMRSARKLLHATRTTRRELDGDTIEAHRLRVMLASETILGPPRADEAATYCAMEGAMPRGDDSEGPLLPAV</sequence>
<dbReference type="OrthoDB" id="9635at10239"/>
<keyword evidence="3" id="KW-1185">Reference proteome</keyword>
<protein>
    <submittedName>
        <fullName evidence="2">Uncharacterized protein</fullName>
    </submittedName>
</protein>
<dbReference type="Proteomes" id="UP000018806">
    <property type="component" value="Segment"/>
</dbReference>
<feature type="transmembrane region" description="Helical" evidence="1">
    <location>
        <begin position="213"/>
        <end position="233"/>
    </location>
</feature>
<accession>V5UPW4</accession>
<gene>
    <name evidence="2" type="primary">46</name>
    <name evidence="2" type="ORF">PBI_VALIDUS_46</name>
</gene>
<dbReference type="GeneID" id="18479843"/>
<feature type="transmembrane region" description="Helical" evidence="1">
    <location>
        <begin position="76"/>
        <end position="95"/>
    </location>
</feature>
<dbReference type="EMBL" id="KF713486">
    <property type="protein sequence ID" value="AHB79576.1"/>
    <property type="molecule type" value="Genomic_DNA"/>
</dbReference>
<dbReference type="KEGG" id="vg:18479843"/>
<keyword evidence="1" id="KW-1133">Transmembrane helix</keyword>
<evidence type="ECO:0000313" key="3">
    <source>
        <dbReference type="Proteomes" id="UP000018806"/>
    </source>
</evidence>